<feature type="domain" description="Factor H binding protein-like C-terminal" evidence="3">
    <location>
        <begin position="361"/>
        <end position="458"/>
    </location>
</feature>
<feature type="compositionally biased region" description="Polar residues" evidence="1">
    <location>
        <begin position="26"/>
        <end position="40"/>
    </location>
</feature>
<feature type="region of interest" description="Disordered" evidence="1">
    <location>
        <begin position="26"/>
        <end position="106"/>
    </location>
</feature>
<name>A0A1G6GK14_9GAMM</name>
<dbReference type="Gene3D" id="2.40.160.90">
    <property type="match status" value="1"/>
</dbReference>
<dbReference type="Proteomes" id="UP000242501">
    <property type="component" value="Unassembled WGS sequence"/>
</dbReference>
<dbReference type="RefSeq" id="WP_092746559.1">
    <property type="nucleotide sequence ID" value="NZ_FMYL01000001.1"/>
</dbReference>
<sequence>MPLINTPKIVSAIIISLTMTACSSGGNHATQNVTTSPQQSDADKKAAEDKAIADKKAAEDKAIADKKAAEDKAIADKKSAEDKAIADKKAAEDKATADKKAAEDKAIADKAAEDKATADKKAAEDKAIADKAAADKAIADKKAAEDKVIADNKTAENKITVEQALAEKIATRKAWVLAENNGQAARAASADTTAAYAIIDAAVEKMILAEVNYEFVFSQFNYINALDEISKTDKNASPDAYNFARDKADTYKKLYDKATALKDAADKALIAEKIATQADEKAKAKNATAEDIENAKKANANMDIADNIMNAAAFESAAYQQSYSVVLGNYTGDLNHETNRKVPLGRTGEISIIGMKTHSNALPTLGSATYDGKAFQDLPEKVGGAWTSKINEGHLSYNVNFTERTGSGSITGLGDAITLEKGSISGTDISSTVKQADLAGNYSLGFYGKNAEEVAGKVVFTNNDSIGFGGTRGDVK</sequence>
<dbReference type="SUPFAM" id="SSF56925">
    <property type="entry name" value="OMPA-like"/>
    <property type="match status" value="1"/>
</dbReference>
<accession>A0A1G6GK14</accession>
<keyword evidence="5" id="KW-1185">Reference proteome</keyword>
<evidence type="ECO:0000313" key="5">
    <source>
        <dbReference type="Proteomes" id="UP000242501"/>
    </source>
</evidence>
<dbReference type="Pfam" id="PF08794">
    <property type="entry name" value="FHBP_C"/>
    <property type="match status" value="1"/>
</dbReference>
<dbReference type="EMBL" id="FMYL01000001">
    <property type="protein sequence ID" value="SDB82284.1"/>
    <property type="molecule type" value="Genomic_DNA"/>
</dbReference>
<dbReference type="AlphaFoldDB" id="A0A1G6GK14"/>
<feature type="signal peptide" evidence="2">
    <location>
        <begin position="1"/>
        <end position="23"/>
    </location>
</feature>
<feature type="chain" id="PRO_5017363881" description="Factor H binding protein-like C-terminal domain-containing protein" evidence="2">
    <location>
        <begin position="24"/>
        <end position="476"/>
    </location>
</feature>
<dbReference type="STRING" id="1219383.SAMN05421733_101299"/>
<evidence type="ECO:0000313" key="4">
    <source>
        <dbReference type="EMBL" id="SDB82284.1"/>
    </source>
</evidence>
<proteinExistence type="predicted"/>
<evidence type="ECO:0000256" key="1">
    <source>
        <dbReference type="SAM" id="MobiDB-lite"/>
    </source>
</evidence>
<reference evidence="5" key="1">
    <citation type="submission" date="2016-09" db="EMBL/GenBank/DDBJ databases">
        <authorList>
            <person name="Varghese N."/>
            <person name="Submissions S."/>
        </authorList>
    </citation>
    <scope>NUCLEOTIDE SEQUENCE [LARGE SCALE GENOMIC DNA]</scope>
    <source>
        <strain evidence="5">ANC 4422</strain>
    </source>
</reference>
<evidence type="ECO:0000259" key="3">
    <source>
        <dbReference type="Pfam" id="PF08794"/>
    </source>
</evidence>
<evidence type="ECO:0000256" key="2">
    <source>
        <dbReference type="SAM" id="SignalP"/>
    </source>
</evidence>
<feature type="compositionally biased region" description="Basic and acidic residues" evidence="1">
    <location>
        <begin position="41"/>
        <end position="106"/>
    </location>
</feature>
<keyword evidence="2" id="KW-0732">Signal</keyword>
<protein>
    <recommendedName>
        <fullName evidence="3">Factor H binding protein-like C-terminal domain-containing protein</fullName>
    </recommendedName>
</protein>
<dbReference type="InterPro" id="IPR054843">
    <property type="entry name" value="Slam_hemophilin_C"/>
</dbReference>
<gene>
    <name evidence="4" type="ORF">SAMN05421733_101299</name>
</gene>
<dbReference type="NCBIfam" id="NF041636">
    <property type="entry name" value="slam_lipo"/>
    <property type="match status" value="1"/>
</dbReference>
<dbReference type="InterPro" id="IPR014902">
    <property type="entry name" value="FHBP-like_C"/>
</dbReference>
<dbReference type="OrthoDB" id="5679261at2"/>
<dbReference type="InterPro" id="IPR011250">
    <property type="entry name" value="OMP/PagP_B-barrel"/>
</dbReference>
<organism evidence="4 5">
    <name type="scientific">Acinetobacter boissieri</name>
    <dbReference type="NCBI Taxonomy" id="1219383"/>
    <lineage>
        <taxon>Bacteria</taxon>
        <taxon>Pseudomonadati</taxon>
        <taxon>Pseudomonadota</taxon>
        <taxon>Gammaproteobacteria</taxon>
        <taxon>Moraxellales</taxon>
        <taxon>Moraxellaceae</taxon>
        <taxon>Acinetobacter</taxon>
    </lineage>
</organism>